<dbReference type="RefSeq" id="WP_101073232.1">
    <property type="nucleotide sequence ID" value="NZ_PISP01000002.1"/>
</dbReference>
<evidence type="ECO:0000313" key="2">
    <source>
        <dbReference type="Proteomes" id="UP000233398"/>
    </source>
</evidence>
<gene>
    <name evidence="1" type="ORF">CWD77_09025</name>
</gene>
<reference evidence="1 2" key="1">
    <citation type="submission" date="2017-11" db="EMBL/GenBank/DDBJ databases">
        <title>Rhodohalobacter 15182 sp. nov., isolated from a salt lake.</title>
        <authorList>
            <person name="Han S."/>
        </authorList>
    </citation>
    <scope>NUCLEOTIDE SEQUENCE [LARGE SCALE GENOMIC DNA]</scope>
    <source>
        <strain evidence="1 2">15182</strain>
    </source>
</reference>
<sequence length="94" mass="10882">MTTDNTLIKKISNLEDKLDFVVSALQRKRDTSKYLTAQDIEAEYGIDQRTVLNRSNLHPSSPGFIPSMKISGKGRRKYFERKVIDRLLKPVSRR</sequence>
<organism evidence="1 2">
    <name type="scientific">Rhodohalobacter barkolensis</name>
    <dbReference type="NCBI Taxonomy" id="2053187"/>
    <lineage>
        <taxon>Bacteria</taxon>
        <taxon>Pseudomonadati</taxon>
        <taxon>Balneolota</taxon>
        <taxon>Balneolia</taxon>
        <taxon>Balneolales</taxon>
        <taxon>Balneolaceae</taxon>
        <taxon>Rhodohalobacter</taxon>
    </lineage>
</organism>
<proteinExistence type="predicted"/>
<dbReference type="AlphaFoldDB" id="A0A2N0VHM0"/>
<comment type="caution">
    <text evidence="1">The sequence shown here is derived from an EMBL/GenBank/DDBJ whole genome shotgun (WGS) entry which is preliminary data.</text>
</comment>
<evidence type="ECO:0000313" key="1">
    <source>
        <dbReference type="EMBL" id="PKD43692.1"/>
    </source>
</evidence>
<keyword evidence="2" id="KW-1185">Reference proteome</keyword>
<protein>
    <recommendedName>
        <fullName evidence="3">DNA-binding protein</fullName>
    </recommendedName>
</protein>
<dbReference type="Proteomes" id="UP000233398">
    <property type="component" value="Unassembled WGS sequence"/>
</dbReference>
<name>A0A2N0VHM0_9BACT</name>
<accession>A0A2N0VHM0</accession>
<dbReference type="OrthoDB" id="1524888at2"/>
<evidence type="ECO:0008006" key="3">
    <source>
        <dbReference type="Google" id="ProtNLM"/>
    </source>
</evidence>
<dbReference type="EMBL" id="PISP01000002">
    <property type="protein sequence ID" value="PKD43692.1"/>
    <property type="molecule type" value="Genomic_DNA"/>
</dbReference>